<dbReference type="PRINTS" id="PR01609">
    <property type="entry name" value="CD36FAMILY"/>
</dbReference>
<comment type="subcellular location">
    <subcellularLocation>
        <location evidence="2">Cell membrane</location>
        <topology evidence="2">Multi-pass membrane protein</topology>
    </subcellularLocation>
    <subcellularLocation>
        <location evidence="1">Membrane</location>
        <location evidence="1">Caveola</location>
        <topology evidence="1">Multi-pass membrane protein</topology>
    </subcellularLocation>
</comment>
<dbReference type="OrthoDB" id="18585at2759"/>
<dbReference type="GO" id="GO:0005901">
    <property type="term" value="C:caveola"/>
    <property type="evidence" value="ECO:0007669"/>
    <property type="project" value="UniProtKB-SubCell"/>
</dbReference>
<dbReference type="Proteomes" id="UP000694846">
    <property type="component" value="Unplaced"/>
</dbReference>
<dbReference type="AlphaFoldDB" id="A0A8B8GCN1"/>
<keyword evidence="9" id="KW-0675">Receptor</keyword>
<evidence type="ECO:0000256" key="10">
    <source>
        <dbReference type="ARBA" id="ARBA00023180"/>
    </source>
</evidence>
<keyword evidence="14" id="KW-1185">Reference proteome</keyword>
<comment type="similarity">
    <text evidence="3">Belongs to the CD36 family.</text>
</comment>
<proteinExistence type="inferred from homology"/>
<evidence type="ECO:0000256" key="13">
    <source>
        <dbReference type="SAM" id="Phobius"/>
    </source>
</evidence>
<dbReference type="RefSeq" id="XP_025420984.1">
    <property type="nucleotide sequence ID" value="XM_025565199.1"/>
</dbReference>
<dbReference type="PANTHER" id="PTHR11923:SF110">
    <property type="entry name" value="SCAVENGER RECEPTOR CLASS B MEMBER 1"/>
    <property type="match status" value="1"/>
</dbReference>
<keyword evidence="6 13" id="KW-1133">Transmembrane helix</keyword>
<keyword evidence="8" id="KW-1015">Disulfide bond</keyword>
<evidence type="ECO:0000256" key="7">
    <source>
        <dbReference type="ARBA" id="ARBA00023136"/>
    </source>
</evidence>
<sequence>MLNEASNAKYSPVTTRDEQRSIATAAAKKKDILDDDGYANKVKLFLTSASSAKSSKITSPKKYKYACTTLLILGFILSLLLTIFIWFTDLYTSELYKRLTIENGSLLYDAWREPPVRPLMCVYIFNYTNFAEFVANDGSNNIKLKVQEVGPYCYRETSYRVNITDHKNGSQTFNEMKIQEFDYNSSNGSDSDIIVVPDIPYIIAIALTKDENFFIRKSVSSYLDNASEYPFVVVSVYDFCFGYQNDMTNAINTLAKIGNKTPPFEKFGLFVKRVGVNQDRLTVFNGHDNLNQMGQLMQLNGKSLLHPWKTDECNTVGGSDGMFFPRYEVQNGQNVNLFHKESCRKLPMTFRSRKKIKNGIIGHLYTLAHDAFNNSIPENSCYNVGASPMPDGVFDMGACSSNSPLLVSRAHFLYSNPSLLNAIEGLNPDPKKHEFLWIIDPLIGITIETEMRIQLNVQVRNPNNYGTLSKIPDNTILPFTWFEIKTGEISPKLDMLLFNLTYTVPWLQMFLMCLSLVGLLVTSFFLMRMLTKRSNIVIISNEIQPKDKPIEKIPIV</sequence>
<keyword evidence="10" id="KW-0325">Glycoprotein</keyword>
<keyword evidence="5 13" id="KW-0812">Transmembrane</keyword>
<dbReference type="GeneID" id="112691067"/>
<evidence type="ECO:0000313" key="14">
    <source>
        <dbReference type="Proteomes" id="UP000694846"/>
    </source>
</evidence>
<evidence type="ECO:0000256" key="1">
    <source>
        <dbReference type="ARBA" id="ARBA00004189"/>
    </source>
</evidence>
<evidence type="ECO:0000256" key="3">
    <source>
        <dbReference type="ARBA" id="ARBA00010532"/>
    </source>
</evidence>
<dbReference type="Pfam" id="PF01130">
    <property type="entry name" value="CD36"/>
    <property type="match status" value="1"/>
</dbReference>
<keyword evidence="4" id="KW-1003">Cell membrane</keyword>
<protein>
    <recommendedName>
        <fullName evidence="11">Scavenger receptor class B member 1</fullName>
    </recommendedName>
    <alternativeName>
        <fullName evidence="12">SR-BI</fullName>
    </alternativeName>
</protein>
<feature type="transmembrane region" description="Helical" evidence="13">
    <location>
        <begin position="506"/>
        <end position="526"/>
    </location>
</feature>
<evidence type="ECO:0000256" key="12">
    <source>
        <dbReference type="ARBA" id="ARBA00042244"/>
    </source>
</evidence>
<evidence type="ECO:0000313" key="15">
    <source>
        <dbReference type="RefSeq" id="XP_025420984.1"/>
    </source>
</evidence>
<dbReference type="InterPro" id="IPR002159">
    <property type="entry name" value="CD36_fam"/>
</dbReference>
<dbReference type="PANTHER" id="PTHR11923">
    <property type="entry name" value="SCAVENGER RECEPTOR CLASS B TYPE-1 SR-B1"/>
    <property type="match status" value="1"/>
</dbReference>
<evidence type="ECO:0000256" key="4">
    <source>
        <dbReference type="ARBA" id="ARBA00022475"/>
    </source>
</evidence>
<evidence type="ECO:0000256" key="5">
    <source>
        <dbReference type="ARBA" id="ARBA00022692"/>
    </source>
</evidence>
<evidence type="ECO:0000256" key="9">
    <source>
        <dbReference type="ARBA" id="ARBA00023170"/>
    </source>
</evidence>
<keyword evidence="7 13" id="KW-0472">Membrane</keyword>
<evidence type="ECO:0000256" key="11">
    <source>
        <dbReference type="ARBA" id="ARBA00040821"/>
    </source>
</evidence>
<evidence type="ECO:0000256" key="2">
    <source>
        <dbReference type="ARBA" id="ARBA00004651"/>
    </source>
</evidence>
<name>A0A8B8GCN1_9HEMI</name>
<dbReference type="GO" id="GO:0005044">
    <property type="term" value="F:scavenger receptor activity"/>
    <property type="evidence" value="ECO:0007669"/>
    <property type="project" value="TreeGrafter"/>
</dbReference>
<reference evidence="15" key="1">
    <citation type="submission" date="2025-08" db="UniProtKB">
        <authorList>
            <consortium name="RefSeq"/>
        </authorList>
    </citation>
    <scope>IDENTIFICATION</scope>
    <source>
        <tissue evidence="15">Whole body</tissue>
    </source>
</reference>
<evidence type="ECO:0000256" key="8">
    <source>
        <dbReference type="ARBA" id="ARBA00023157"/>
    </source>
</evidence>
<dbReference type="GO" id="GO:0005737">
    <property type="term" value="C:cytoplasm"/>
    <property type="evidence" value="ECO:0007669"/>
    <property type="project" value="TreeGrafter"/>
</dbReference>
<accession>A0A8B8GCN1</accession>
<evidence type="ECO:0000256" key="6">
    <source>
        <dbReference type="ARBA" id="ARBA00022989"/>
    </source>
</evidence>
<organism evidence="14 15">
    <name type="scientific">Sipha flava</name>
    <name type="common">yellow sugarcane aphid</name>
    <dbReference type="NCBI Taxonomy" id="143950"/>
    <lineage>
        <taxon>Eukaryota</taxon>
        <taxon>Metazoa</taxon>
        <taxon>Ecdysozoa</taxon>
        <taxon>Arthropoda</taxon>
        <taxon>Hexapoda</taxon>
        <taxon>Insecta</taxon>
        <taxon>Pterygota</taxon>
        <taxon>Neoptera</taxon>
        <taxon>Paraneoptera</taxon>
        <taxon>Hemiptera</taxon>
        <taxon>Sternorrhyncha</taxon>
        <taxon>Aphidomorpha</taxon>
        <taxon>Aphidoidea</taxon>
        <taxon>Aphididae</taxon>
        <taxon>Sipha</taxon>
    </lineage>
</organism>
<feature type="transmembrane region" description="Helical" evidence="13">
    <location>
        <begin position="65"/>
        <end position="87"/>
    </location>
</feature>
<gene>
    <name evidence="15" type="primary">LOC112691067</name>
</gene>